<sequence length="198" mass="22525">MRITAVDGRDSVGWLTRKLVVGEITFTSTQDLIDGVKAKAKKNRLSELHIFDHGTSHSFQLGDDWIRMSNYEEYWNEFMDLGDLFRENGFMVLHNCSVGNAEELIKEVASLMGVTIYASRKLGSFVPWVRLSRVHMHNPVSGGDTVGNPFSALSSGEWTRFDANLEPVHDVTVPSHHRVTKQQEWDADPANWMFQPKF</sequence>
<keyword evidence="3" id="KW-1185">Reference proteome</keyword>
<evidence type="ECO:0000313" key="2">
    <source>
        <dbReference type="EMBL" id="MBT0957103.1"/>
    </source>
</evidence>
<dbReference type="RefSeq" id="WP_327793279.1">
    <property type="nucleotide sequence ID" value="NZ_JADQAZ010000001.1"/>
</dbReference>
<protein>
    <submittedName>
        <fullName evidence="2">DUF4347 domain-containing protein</fullName>
    </submittedName>
</protein>
<organism evidence="2 3">
    <name type="scientific">Harenicola maris</name>
    <dbReference type="NCBI Taxonomy" id="2841044"/>
    <lineage>
        <taxon>Bacteria</taxon>
        <taxon>Pseudomonadati</taxon>
        <taxon>Pseudomonadota</taxon>
        <taxon>Alphaproteobacteria</taxon>
        <taxon>Rhodobacterales</taxon>
        <taxon>Paracoccaceae</taxon>
        <taxon>Harenicola</taxon>
    </lineage>
</organism>
<evidence type="ECO:0000259" key="1">
    <source>
        <dbReference type="Pfam" id="PF14252"/>
    </source>
</evidence>
<evidence type="ECO:0000313" key="3">
    <source>
        <dbReference type="Proteomes" id="UP001315686"/>
    </source>
</evidence>
<proteinExistence type="predicted"/>
<dbReference type="InterPro" id="IPR025592">
    <property type="entry name" value="DUF4347"/>
</dbReference>
<dbReference type="EMBL" id="JADQAZ010000001">
    <property type="protein sequence ID" value="MBT0957103.1"/>
    <property type="molecule type" value="Genomic_DNA"/>
</dbReference>
<dbReference type="Pfam" id="PF14252">
    <property type="entry name" value="DUF4347"/>
    <property type="match status" value="1"/>
</dbReference>
<comment type="caution">
    <text evidence="2">The sequence shown here is derived from an EMBL/GenBank/DDBJ whole genome shotgun (WGS) entry which is preliminary data.</text>
</comment>
<gene>
    <name evidence="2" type="ORF">IV417_06880</name>
</gene>
<reference evidence="2 3" key="1">
    <citation type="journal article" date="2021" name="Arch. Microbiol.">
        <title>Harenicola maris gen. nov., sp. nov. isolated from the Sea of Japan shallow sediments.</title>
        <authorList>
            <person name="Romanenko L.A."/>
            <person name="Kurilenko V.V."/>
            <person name="Chernysheva N.Y."/>
            <person name="Tekutyeva L.A."/>
            <person name="Velansky P.V."/>
            <person name="Svetashev V.I."/>
            <person name="Isaeva M.P."/>
        </authorList>
    </citation>
    <scope>NUCLEOTIDE SEQUENCE [LARGE SCALE GENOMIC DNA]</scope>
    <source>
        <strain evidence="2 3">KMM 3653</strain>
    </source>
</reference>
<accession>A0AAP2G3R6</accession>
<dbReference type="AlphaFoldDB" id="A0AAP2G3R6"/>
<name>A0AAP2G3R6_9RHOB</name>
<dbReference type="Proteomes" id="UP001315686">
    <property type="component" value="Unassembled WGS sequence"/>
</dbReference>
<feature type="domain" description="DUF4347" evidence="1">
    <location>
        <begin position="25"/>
        <end position="121"/>
    </location>
</feature>